<protein>
    <submittedName>
        <fullName evidence="3">NADP-dependent oxidoreductase</fullName>
    </submittedName>
</protein>
<dbReference type="SMART" id="SM00829">
    <property type="entry name" value="PKS_ER"/>
    <property type="match status" value="1"/>
</dbReference>
<evidence type="ECO:0000313" key="3">
    <source>
        <dbReference type="EMBL" id="TGN66045.1"/>
    </source>
</evidence>
<dbReference type="Gene3D" id="3.90.180.10">
    <property type="entry name" value="Medium-chain alcohol dehydrogenases, catalytic domain"/>
    <property type="match status" value="1"/>
</dbReference>
<keyword evidence="4" id="KW-1185">Reference proteome</keyword>
<accession>A0A4Z1CHB9</accession>
<keyword evidence="1" id="KW-0560">Oxidoreductase</keyword>
<feature type="domain" description="Enoyl reductase (ER)" evidence="2">
    <location>
        <begin position="16"/>
        <end position="340"/>
    </location>
</feature>
<dbReference type="Proteomes" id="UP000297496">
    <property type="component" value="Unassembled WGS sequence"/>
</dbReference>
<dbReference type="SUPFAM" id="SSF50129">
    <property type="entry name" value="GroES-like"/>
    <property type="match status" value="1"/>
</dbReference>
<dbReference type="InterPro" id="IPR041694">
    <property type="entry name" value="ADH_N_2"/>
</dbReference>
<dbReference type="InterPro" id="IPR013149">
    <property type="entry name" value="ADH-like_C"/>
</dbReference>
<gene>
    <name evidence="3" type="ORF">EXE59_20380</name>
</gene>
<comment type="caution">
    <text evidence="3">The sequence shown here is derived from an EMBL/GenBank/DDBJ whole genome shotgun (WGS) entry which is preliminary data.</text>
</comment>
<dbReference type="OrthoDB" id="9805663at2"/>
<dbReference type="InterPro" id="IPR011032">
    <property type="entry name" value="GroES-like_sf"/>
</dbReference>
<dbReference type="GO" id="GO:0016628">
    <property type="term" value="F:oxidoreductase activity, acting on the CH-CH group of donors, NAD or NADP as acceptor"/>
    <property type="evidence" value="ECO:0007669"/>
    <property type="project" value="InterPro"/>
</dbReference>
<dbReference type="AlphaFoldDB" id="A0A4Z1CHB9"/>
<dbReference type="InterPro" id="IPR045010">
    <property type="entry name" value="MDR_fam"/>
</dbReference>
<evidence type="ECO:0000259" key="2">
    <source>
        <dbReference type="SMART" id="SM00829"/>
    </source>
</evidence>
<organism evidence="3 4">
    <name type="scientific">Nocardioides eburneiflavus</name>
    <dbReference type="NCBI Taxonomy" id="2518372"/>
    <lineage>
        <taxon>Bacteria</taxon>
        <taxon>Bacillati</taxon>
        <taxon>Actinomycetota</taxon>
        <taxon>Actinomycetes</taxon>
        <taxon>Propionibacteriales</taxon>
        <taxon>Nocardioidaceae</taxon>
        <taxon>Nocardioides</taxon>
    </lineage>
</organism>
<sequence length="342" mass="36059">MAAPSRQVQVVSYPEGEVGPEHFEVVSVDVPDPGAGQVLVRNTWTSVDPGLRLRLRAEAPAGYFASFPLGSALDGVLTVGQVIASNAEGFEVGDTVWHPYGWREHAVVDAGVELMNGAGTMRVLDVADTPPQWYLGPLGAIGLTAYSGLAVADALGGGETLWVSAAAGAVGSLVAQMGVRLGHRVIASAGSAEKVAWLVDEVGVAGAFDYHREQPARALERLAPDGIDVYFDNVGGDHLEAALDALRMHGRVALCGSISDYEGEPTGPRNIFLATAKHLTLSGFRGSLHMELLDEMQSRLGGWLREGSVTHRETVYAGLDQAPVALQDMLSGRTSGKTLVRL</sequence>
<dbReference type="PANTHER" id="PTHR43205:SF7">
    <property type="entry name" value="PROSTAGLANDIN REDUCTASE 1"/>
    <property type="match status" value="1"/>
</dbReference>
<dbReference type="EMBL" id="SRRO01000001">
    <property type="protein sequence ID" value="TGN66045.1"/>
    <property type="molecule type" value="Genomic_DNA"/>
</dbReference>
<name>A0A4Z1CHB9_9ACTN</name>
<evidence type="ECO:0000256" key="1">
    <source>
        <dbReference type="ARBA" id="ARBA00023002"/>
    </source>
</evidence>
<dbReference type="InterPro" id="IPR020843">
    <property type="entry name" value="ER"/>
</dbReference>
<proteinExistence type="predicted"/>
<dbReference type="PANTHER" id="PTHR43205">
    <property type="entry name" value="PROSTAGLANDIN REDUCTASE"/>
    <property type="match status" value="1"/>
</dbReference>
<dbReference type="RefSeq" id="WP_135840531.1">
    <property type="nucleotide sequence ID" value="NZ_SRRO01000001.1"/>
</dbReference>
<reference evidence="3 4" key="1">
    <citation type="submission" date="2019-04" db="EMBL/GenBank/DDBJ databases">
        <title>Three New Species of Nocardioides, Nocardioides euryhalodurans sp. nov., Nocardioides seonyuensis sp. nov. and Nocardioides eburneoflavus sp. nov. Isolated from Soil.</title>
        <authorList>
            <person name="Roh S.G."/>
            <person name="Lee C."/>
            <person name="Kim M.-K."/>
            <person name="Kim S.B."/>
        </authorList>
    </citation>
    <scope>NUCLEOTIDE SEQUENCE [LARGE SCALE GENOMIC DNA]</scope>
    <source>
        <strain evidence="3 4">MMS17-SY213</strain>
    </source>
</reference>
<dbReference type="Pfam" id="PF16884">
    <property type="entry name" value="ADH_N_2"/>
    <property type="match status" value="1"/>
</dbReference>
<dbReference type="Pfam" id="PF00107">
    <property type="entry name" value="ADH_zinc_N"/>
    <property type="match status" value="1"/>
</dbReference>
<dbReference type="SUPFAM" id="SSF51735">
    <property type="entry name" value="NAD(P)-binding Rossmann-fold domains"/>
    <property type="match status" value="1"/>
</dbReference>
<evidence type="ECO:0000313" key="4">
    <source>
        <dbReference type="Proteomes" id="UP000297496"/>
    </source>
</evidence>
<dbReference type="CDD" id="cd05288">
    <property type="entry name" value="PGDH"/>
    <property type="match status" value="1"/>
</dbReference>
<dbReference type="Gene3D" id="3.40.50.720">
    <property type="entry name" value="NAD(P)-binding Rossmann-like Domain"/>
    <property type="match status" value="1"/>
</dbReference>
<dbReference type="InterPro" id="IPR036291">
    <property type="entry name" value="NAD(P)-bd_dom_sf"/>
</dbReference>